<comment type="caution">
    <text evidence="6">The sequence shown here is derived from an EMBL/GenBank/DDBJ whole genome shotgun (WGS) entry which is preliminary data.</text>
</comment>
<evidence type="ECO:0000313" key="7">
    <source>
        <dbReference type="Proteomes" id="UP000653076"/>
    </source>
</evidence>
<reference evidence="6 7" key="1">
    <citation type="submission" date="2021-01" db="EMBL/GenBank/DDBJ databases">
        <title>Whole genome shotgun sequence of Verrucosispora qiuiae NBRC 106684.</title>
        <authorList>
            <person name="Komaki H."/>
            <person name="Tamura T."/>
        </authorList>
    </citation>
    <scope>NUCLEOTIDE SEQUENCE [LARGE SCALE GENOMIC DNA]</scope>
    <source>
        <strain evidence="6 7">NBRC 106684</strain>
    </source>
</reference>
<feature type="domain" description="ATP-grasp" evidence="5">
    <location>
        <begin position="118"/>
        <end position="319"/>
    </location>
</feature>
<dbReference type="InterPro" id="IPR052032">
    <property type="entry name" value="ATP-dep_AA_Ligase"/>
</dbReference>
<organism evidence="6 7">
    <name type="scientific">Micromonospora qiuiae</name>
    <dbReference type="NCBI Taxonomy" id="502268"/>
    <lineage>
        <taxon>Bacteria</taxon>
        <taxon>Bacillati</taxon>
        <taxon>Actinomycetota</taxon>
        <taxon>Actinomycetes</taxon>
        <taxon>Micromonosporales</taxon>
        <taxon>Micromonosporaceae</taxon>
        <taxon>Micromonospora</taxon>
    </lineage>
</organism>
<dbReference type="NCBIfam" id="NF005543">
    <property type="entry name" value="PRK07206.1"/>
    <property type="match status" value="1"/>
</dbReference>
<dbReference type="SUPFAM" id="SSF56059">
    <property type="entry name" value="Glutathione synthetase ATP-binding domain-like"/>
    <property type="match status" value="1"/>
</dbReference>
<dbReference type="InterPro" id="IPR011761">
    <property type="entry name" value="ATP-grasp"/>
</dbReference>
<keyword evidence="1" id="KW-0436">Ligase</keyword>
<gene>
    <name evidence="6" type="ORF">Vqi01_39340</name>
</gene>
<dbReference type="PROSITE" id="PS50975">
    <property type="entry name" value="ATP_GRASP"/>
    <property type="match status" value="1"/>
</dbReference>
<dbReference type="PANTHER" id="PTHR43585">
    <property type="entry name" value="FUMIPYRROLE BIOSYNTHESIS PROTEIN C"/>
    <property type="match status" value="1"/>
</dbReference>
<dbReference type="RefSeq" id="WP_204036278.1">
    <property type="nucleotide sequence ID" value="NZ_BOPC01000054.1"/>
</dbReference>
<accession>A0ABQ4JF44</accession>
<keyword evidence="3 4" id="KW-0067">ATP-binding</keyword>
<name>A0ABQ4JF44_9ACTN</name>
<dbReference type="Gene3D" id="3.30.470.20">
    <property type="entry name" value="ATP-grasp fold, B domain"/>
    <property type="match status" value="1"/>
</dbReference>
<evidence type="ECO:0000256" key="2">
    <source>
        <dbReference type="ARBA" id="ARBA00022741"/>
    </source>
</evidence>
<keyword evidence="7" id="KW-1185">Reference proteome</keyword>
<proteinExistence type="predicted"/>
<evidence type="ECO:0000313" key="6">
    <source>
        <dbReference type="EMBL" id="GIJ28772.1"/>
    </source>
</evidence>
<dbReference type="PANTHER" id="PTHR43585:SF2">
    <property type="entry name" value="ATP-GRASP ENZYME FSQD"/>
    <property type="match status" value="1"/>
</dbReference>
<dbReference type="Pfam" id="PF13535">
    <property type="entry name" value="ATP-grasp_4"/>
    <property type="match status" value="1"/>
</dbReference>
<keyword evidence="2 4" id="KW-0547">Nucleotide-binding</keyword>
<evidence type="ECO:0000256" key="4">
    <source>
        <dbReference type="PROSITE-ProRule" id="PRU00409"/>
    </source>
</evidence>
<evidence type="ECO:0000256" key="3">
    <source>
        <dbReference type="ARBA" id="ARBA00022840"/>
    </source>
</evidence>
<evidence type="ECO:0000259" key="5">
    <source>
        <dbReference type="PROSITE" id="PS50975"/>
    </source>
</evidence>
<evidence type="ECO:0000256" key="1">
    <source>
        <dbReference type="ARBA" id="ARBA00022598"/>
    </source>
</evidence>
<protein>
    <submittedName>
        <fullName evidence="6">ATP-grasp domain-containing protein</fullName>
    </submittedName>
</protein>
<dbReference type="EMBL" id="BOPC01000054">
    <property type="protein sequence ID" value="GIJ28772.1"/>
    <property type="molecule type" value="Genomic_DNA"/>
</dbReference>
<sequence>MSPIPREVVVIVDPVRAGTRIPQLFNGQGYRCVSVLSDESVSDFWRASFRPQDFLHTFHEADGIESILAGLSAYEVACVLPGGESGVNLASRLGERLSGQPSLDPATAAARRDKYHMAETLRSRGLAAIPHCRTADIEVALDWLRARPDPHVVVKPLAGTSAEGVHFCDSAEAVRRAFSDLQGSVSLFGEVNQDVLVQQDILHGGGVEYTVNSASSRGRHHITDIWRMRREMVGATAVCVYSDLVHPDEPEHPALVAYCADVLTALGVRDGVGHSEIMLTRDGPVLIETGTRIEGACDPAIALQLTGHSQNSLLVPAYLDPQGFGHAITRPWPQPARQARHVYLLCPVAGPVVNPPDFGPIRRLPSFAGLDTTLDAVPALQPTVNLATCPGNLYLVAADRDRIEEDYAALRDLEKALYGRMLGAA</sequence>
<dbReference type="Proteomes" id="UP000653076">
    <property type="component" value="Unassembled WGS sequence"/>
</dbReference>